<dbReference type="EMBL" id="VXIV02002437">
    <property type="protein sequence ID" value="KAF6025673.1"/>
    <property type="molecule type" value="Genomic_DNA"/>
</dbReference>
<dbReference type="AlphaFoldDB" id="A0A7J7JIM0"/>
<dbReference type="OrthoDB" id="548799at2759"/>
<organism evidence="2 3">
    <name type="scientific">Bugula neritina</name>
    <name type="common">Brown bryozoan</name>
    <name type="synonym">Sertularia neritina</name>
    <dbReference type="NCBI Taxonomy" id="10212"/>
    <lineage>
        <taxon>Eukaryota</taxon>
        <taxon>Metazoa</taxon>
        <taxon>Spiralia</taxon>
        <taxon>Lophotrochozoa</taxon>
        <taxon>Bryozoa</taxon>
        <taxon>Gymnolaemata</taxon>
        <taxon>Cheilostomatida</taxon>
        <taxon>Flustrina</taxon>
        <taxon>Buguloidea</taxon>
        <taxon>Bugulidae</taxon>
        <taxon>Bugula</taxon>
    </lineage>
</organism>
<dbReference type="SUPFAM" id="SSF47473">
    <property type="entry name" value="EF-hand"/>
    <property type="match status" value="1"/>
</dbReference>
<protein>
    <submittedName>
        <fullName evidence="2">TPPP2</fullName>
    </submittedName>
</protein>
<proteinExistence type="inferred from homology"/>
<dbReference type="PANTHER" id="PTHR12932">
    <property type="entry name" value="P25 ALPHA-RELATED"/>
    <property type="match status" value="1"/>
</dbReference>
<evidence type="ECO:0000313" key="3">
    <source>
        <dbReference type="Proteomes" id="UP000593567"/>
    </source>
</evidence>
<reference evidence="2" key="1">
    <citation type="submission" date="2020-06" db="EMBL/GenBank/DDBJ databases">
        <title>Draft genome of Bugula neritina, a colonial animal packing powerful symbionts and potential medicines.</title>
        <authorList>
            <person name="Rayko M."/>
        </authorList>
    </citation>
    <scope>NUCLEOTIDE SEQUENCE [LARGE SCALE GENOMIC DNA]</scope>
    <source>
        <strain evidence="2">Kwan_BN1</strain>
    </source>
</reference>
<accession>A0A7J7JIM0</accession>
<dbReference type="GO" id="GO:0032273">
    <property type="term" value="P:positive regulation of protein polymerization"/>
    <property type="evidence" value="ECO:0007669"/>
    <property type="project" value="TreeGrafter"/>
</dbReference>
<dbReference type="Gene3D" id="1.10.238.10">
    <property type="entry name" value="EF-hand"/>
    <property type="match status" value="1"/>
</dbReference>
<dbReference type="GO" id="GO:0005874">
    <property type="term" value="C:microtubule"/>
    <property type="evidence" value="ECO:0007669"/>
    <property type="project" value="TreeGrafter"/>
</dbReference>
<name>A0A7J7JIM0_BUGNE</name>
<sequence length="130" mass="14422">MAGTHQLEAVFKSFCSFGAGKDEALMDSTKCSKLFRDLKLYGKNLTETDVDIAFNKVKAKTEKKINFKQFQELLKVVAEQYKSDKRLDEGDDALKALIEDISFRQTPSQIPGASAGTDRVVGTSKYTVTS</sequence>
<dbReference type="GO" id="GO:0015631">
    <property type="term" value="F:tubulin binding"/>
    <property type="evidence" value="ECO:0007669"/>
    <property type="project" value="InterPro"/>
</dbReference>
<comment type="caution">
    <text evidence="2">The sequence shown here is derived from an EMBL/GenBank/DDBJ whole genome shotgun (WGS) entry which is preliminary data.</text>
</comment>
<dbReference type="Proteomes" id="UP000593567">
    <property type="component" value="Unassembled WGS sequence"/>
</dbReference>
<keyword evidence="3" id="KW-1185">Reference proteome</keyword>
<evidence type="ECO:0000256" key="1">
    <source>
        <dbReference type="ARBA" id="ARBA00010994"/>
    </source>
</evidence>
<dbReference type="PANTHER" id="PTHR12932:SF9">
    <property type="entry name" value="TUBULIN POLYMERIZATION-PROMOTING PROTEIN HOMOLOG"/>
    <property type="match status" value="1"/>
</dbReference>
<dbReference type="GO" id="GO:0001578">
    <property type="term" value="P:microtubule bundle formation"/>
    <property type="evidence" value="ECO:0007669"/>
    <property type="project" value="TreeGrafter"/>
</dbReference>
<dbReference type="GO" id="GO:0046785">
    <property type="term" value="P:microtubule polymerization"/>
    <property type="evidence" value="ECO:0007669"/>
    <property type="project" value="InterPro"/>
</dbReference>
<dbReference type="Pfam" id="PF05517">
    <property type="entry name" value="p25-alpha"/>
    <property type="match status" value="1"/>
</dbReference>
<comment type="similarity">
    <text evidence="1">Belongs to the TPPP family.</text>
</comment>
<dbReference type="InterPro" id="IPR008907">
    <property type="entry name" value="TPP/p25"/>
</dbReference>
<dbReference type="InterPro" id="IPR011992">
    <property type="entry name" value="EF-hand-dom_pair"/>
</dbReference>
<gene>
    <name evidence="2" type="ORF">EB796_015924</name>
</gene>
<evidence type="ECO:0000313" key="2">
    <source>
        <dbReference type="EMBL" id="KAF6025673.1"/>
    </source>
</evidence>